<accession>A0ABQ1I4L5</accession>
<reference evidence="3" key="1">
    <citation type="journal article" date="2019" name="Int. J. Syst. Evol. Microbiol.">
        <title>The Global Catalogue of Microorganisms (GCM) 10K type strain sequencing project: providing services to taxonomists for standard genome sequencing and annotation.</title>
        <authorList>
            <consortium name="The Broad Institute Genomics Platform"/>
            <consortium name="The Broad Institute Genome Sequencing Center for Infectious Disease"/>
            <person name="Wu L."/>
            <person name="Ma J."/>
        </authorList>
    </citation>
    <scope>NUCLEOTIDE SEQUENCE [LARGE SCALE GENOMIC DNA]</scope>
    <source>
        <strain evidence="3">CGMCC 1.10131</strain>
    </source>
</reference>
<evidence type="ECO:0000313" key="3">
    <source>
        <dbReference type="Proteomes" id="UP000651977"/>
    </source>
</evidence>
<dbReference type="Pfam" id="PF20567">
    <property type="entry name" value="DUF6776"/>
    <property type="match status" value="1"/>
</dbReference>
<protein>
    <submittedName>
        <fullName evidence="2">Uncharacterized protein</fullName>
    </submittedName>
</protein>
<feature type="coiled-coil region" evidence="1">
    <location>
        <begin position="62"/>
        <end position="89"/>
    </location>
</feature>
<proteinExistence type="predicted"/>
<sequence>MAKPKLLVASLIGALALTSIYGLSVVVEQKDLMISQLQDAVSEALDGQSVLQQRLALSSLEQDSKIAELARVEKQVQQLTDENLSLKQELLVYRKIMAPEQQAGGMKIEQLHIEPMLSPGYYRIDVLLMQVARNKRWLQGKLQLQLMGSQDGEPASYNVADLQQPASELTFKFRYFQELSSEIKLPEGFQVERVELSAFIKGNKWNKAAQIDLQQAWPDLGNT</sequence>
<keyword evidence="3" id="KW-1185">Reference proteome</keyword>
<dbReference type="Proteomes" id="UP000651977">
    <property type="component" value="Unassembled WGS sequence"/>
</dbReference>
<keyword evidence="1" id="KW-0175">Coiled coil</keyword>
<evidence type="ECO:0000313" key="2">
    <source>
        <dbReference type="EMBL" id="GGB08376.1"/>
    </source>
</evidence>
<evidence type="ECO:0000256" key="1">
    <source>
        <dbReference type="SAM" id="Coils"/>
    </source>
</evidence>
<dbReference type="InterPro" id="IPR046703">
    <property type="entry name" value="DUF6776"/>
</dbReference>
<dbReference type="EMBL" id="BMDY01000012">
    <property type="protein sequence ID" value="GGB08376.1"/>
    <property type="molecule type" value="Genomic_DNA"/>
</dbReference>
<dbReference type="RefSeq" id="WP_055734123.1">
    <property type="nucleotide sequence ID" value="NZ_BMDY01000012.1"/>
</dbReference>
<organism evidence="2 3">
    <name type="scientific">Agarivorans gilvus</name>
    <dbReference type="NCBI Taxonomy" id="680279"/>
    <lineage>
        <taxon>Bacteria</taxon>
        <taxon>Pseudomonadati</taxon>
        <taxon>Pseudomonadota</taxon>
        <taxon>Gammaproteobacteria</taxon>
        <taxon>Alteromonadales</taxon>
        <taxon>Alteromonadaceae</taxon>
        <taxon>Agarivorans</taxon>
    </lineage>
</organism>
<gene>
    <name evidence="2" type="ORF">GCM10007414_22290</name>
</gene>
<name>A0ABQ1I4L5_9ALTE</name>
<comment type="caution">
    <text evidence="2">The sequence shown here is derived from an EMBL/GenBank/DDBJ whole genome shotgun (WGS) entry which is preliminary data.</text>
</comment>